<feature type="transmembrane region" description="Helical" evidence="5">
    <location>
        <begin position="119"/>
        <end position="138"/>
    </location>
</feature>
<evidence type="ECO:0000256" key="4">
    <source>
        <dbReference type="ARBA" id="ARBA00023136"/>
    </source>
</evidence>
<feature type="transmembrane region" description="Helical" evidence="5">
    <location>
        <begin position="52"/>
        <end position="73"/>
    </location>
</feature>
<evidence type="ECO:0000256" key="5">
    <source>
        <dbReference type="SAM" id="Phobius"/>
    </source>
</evidence>
<feature type="transmembrane region" description="Helical" evidence="5">
    <location>
        <begin position="12"/>
        <end position="32"/>
    </location>
</feature>
<feature type="transmembrane region" description="Helical" evidence="5">
    <location>
        <begin position="145"/>
        <end position="168"/>
    </location>
</feature>
<dbReference type="InterPro" id="IPR007016">
    <property type="entry name" value="O-antigen_ligase-rel_domated"/>
</dbReference>
<dbReference type="OrthoDB" id="1762823at2"/>
<dbReference type="Proteomes" id="UP000052015">
    <property type="component" value="Unassembled WGS sequence"/>
</dbReference>
<feature type="domain" description="O-antigen ligase-related" evidence="6">
    <location>
        <begin position="444"/>
        <end position="522"/>
    </location>
</feature>
<feature type="transmembrane region" description="Helical" evidence="5">
    <location>
        <begin position="210"/>
        <end position="231"/>
    </location>
</feature>
<evidence type="ECO:0000259" key="6">
    <source>
        <dbReference type="Pfam" id="PF04932"/>
    </source>
</evidence>
<keyword evidence="2 5" id="KW-0812">Transmembrane</keyword>
<accession>A0A0R3JQZ4</accession>
<comment type="subcellular location">
    <subcellularLocation>
        <location evidence="1">Membrane</location>
        <topology evidence="1">Multi-pass membrane protein</topology>
    </subcellularLocation>
</comment>
<feature type="transmembrane region" description="Helical" evidence="5">
    <location>
        <begin position="85"/>
        <end position="104"/>
    </location>
</feature>
<feature type="transmembrane region" description="Helical" evidence="5">
    <location>
        <begin position="506"/>
        <end position="528"/>
    </location>
</feature>
<dbReference type="PANTHER" id="PTHR37422:SF23">
    <property type="entry name" value="TEICHURONIC ACID BIOSYNTHESIS PROTEIN TUAE"/>
    <property type="match status" value="1"/>
</dbReference>
<dbReference type="STRING" id="908809.ABG79_02355"/>
<keyword evidence="3 5" id="KW-1133">Transmembrane helix</keyword>
<evidence type="ECO:0000256" key="1">
    <source>
        <dbReference type="ARBA" id="ARBA00004141"/>
    </source>
</evidence>
<keyword evidence="8" id="KW-1185">Reference proteome</keyword>
<dbReference type="GO" id="GO:0016874">
    <property type="term" value="F:ligase activity"/>
    <property type="evidence" value="ECO:0007669"/>
    <property type="project" value="UniProtKB-KW"/>
</dbReference>
<sequence length="597" mass="68008">MKKMPQKSEIYSIIPILLILVVVPLIVHLKVVDLTGEISNIWIQGKKNLDFFSYYKAKYFIIISLISCVVFFVKLSKNSLKIKKSFLYVPSFVFIMSALISTLLSEYSSIAFFGAPDRYEGFFVILFYILIMLLTFNLTDNDKKIYLLINALLVSTVIISIIAIFQYFKHDIFQTTLGRKLILPKEFWPQLDKLQFTLGERAAYGTLYNINYVGSFMAISFPLFLTLTFLLKDLKQKTVYAIAALLALSSLFASLSRAGLLGIVVSIMLLLFILRKYLFKQWKVLLSFSAVAVLAIIIINSVTNGFVLNRFATLKKEAKSFLTTSSNVSTKNRLKEIKTEKNTLTFIYKNDSLKFDLSDNLKIYDANNKEIKFDYNFEDSSIKFIDEQYKDRNFGFGNYNGMPLIQLRTGGSPINVVYTVEGFKIIGPNNSYLDVKPVEKIGFEGKEYLGSNRGYIWSRTLPLIKKKPLFGYGPDTFILSYPQHDVVGKLNFYYDPLIVLDKPHNIFIQTAVNTGLVSLIALLLIFALYILQSLKIYYNPTFEGINEIYGVSIFLGIVGYIITGFFNDSIVSVAPVFWVLLGVGFAVNYYISSKRQV</sequence>
<keyword evidence="4 5" id="KW-0472">Membrane</keyword>
<feature type="transmembrane region" description="Helical" evidence="5">
    <location>
        <begin position="572"/>
        <end position="591"/>
    </location>
</feature>
<feature type="transmembrane region" description="Helical" evidence="5">
    <location>
        <begin position="285"/>
        <end position="307"/>
    </location>
</feature>
<comment type="caution">
    <text evidence="7">The sequence shown here is derived from an EMBL/GenBank/DDBJ whole genome shotgun (WGS) entry which is preliminary data.</text>
</comment>
<dbReference type="PATRIC" id="fig|908809.3.peg.2347"/>
<protein>
    <submittedName>
        <fullName evidence="7">O-Antigen ligase</fullName>
    </submittedName>
</protein>
<dbReference type="RefSeq" id="WP_057979636.1">
    <property type="nucleotide sequence ID" value="NZ_LKHP01000023.1"/>
</dbReference>
<dbReference type="GO" id="GO:0016020">
    <property type="term" value="C:membrane"/>
    <property type="evidence" value="ECO:0007669"/>
    <property type="project" value="UniProtKB-SubCell"/>
</dbReference>
<proteinExistence type="predicted"/>
<dbReference type="AlphaFoldDB" id="A0A0R3JQZ4"/>
<evidence type="ECO:0000256" key="2">
    <source>
        <dbReference type="ARBA" id="ARBA00022692"/>
    </source>
</evidence>
<dbReference type="PANTHER" id="PTHR37422">
    <property type="entry name" value="TEICHURONIC ACID BIOSYNTHESIS PROTEIN TUAE"/>
    <property type="match status" value="1"/>
</dbReference>
<keyword evidence="7" id="KW-0436">Ligase</keyword>
<dbReference type="EMBL" id="LKHP01000023">
    <property type="protein sequence ID" value="KRQ85872.1"/>
    <property type="molecule type" value="Genomic_DNA"/>
</dbReference>
<evidence type="ECO:0000313" key="8">
    <source>
        <dbReference type="Proteomes" id="UP000052015"/>
    </source>
</evidence>
<evidence type="ECO:0000256" key="3">
    <source>
        <dbReference type="ARBA" id="ARBA00022989"/>
    </source>
</evidence>
<feature type="transmembrane region" description="Helical" evidence="5">
    <location>
        <begin position="261"/>
        <end position="278"/>
    </location>
</feature>
<evidence type="ECO:0000313" key="7">
    <source>
        <dbReference type="EMBL" id="KRQ85872.1"/>
    </source>
</evidence>
<reference evidence="7 8" key="1">
    <citation type="submission" date="2015-09" db="EMBL/GenBank/DDBJ databases">
        <title>Draft genome sequence of a Caloramator mitchellensis, a moderate thermophile from the Great Artesian Basin of Australia.</title>
        <authorList>
            <person name="Patel B.K."/>
        </authorList>
    </citation>
    <scope>NUCLEOTIDE SEQUENCE [LARGE SCALE GENOMIC DNA]</scope>
    <source>
        <strain evidence="7 8">VF08</strain>
    </source>
</reference>
<organism evidence="7 8">
    <name type="scientific">Caloramator mitchellensis</name>
    <dbReference type="NCBI Taxonomy" id="908809"/>
    <lineage>
        <taxon>Bacteria</taxon>
        <taxon>Bacillati</taxon>
        <taxon>Bacillota</taxon>
        <taxon>Clostridia</taxon>
        <taxon>Eubacteriales</taxon>
        <taxon>Clostridiaceae</taxon>
        <taxon>Caloramator</taxon>
    </lineage>
</organism>
<dbReference type="Pfam" id="PF04932">
    <property type="entry name" value="Wzy_C"/>
    <property type="match status" value="1"/>
</dbReference>
<feature type="transmembrane region" description="Helical" evidence="5">
    <location>
        <begin position="238"/>
        <end position="255"/>
    </location>
</feature>
<feature type="transmembrane region" description="Helical" evidence="5">
    <location>
        <begin position="548"/>
        <end position="566"/>
    </location>
</feature>
<name>A0A0R3JQZ4_CALMK</name>
<dbReference type="InterPro" id="IPR051533">
    <property type="entry name" value="WaaL-like"/>
</dbReference>
<gene>
    <name evidence="7" type="ORF">ABG79_02355</name>
</gene>